<evidence type="ECO:0000256" key="1">
    <source>
        <dbReference type="ARBA" id="ARBA00004123"/>
    </source>
</evidence>
<evidence type="ECO:0000256" key="7">
    <source>
        <dbReference type="SAM" id="Coils"/>
    </source>
</evidence>
<evidence type="ECO:0000256" key="6">
    <source>
        <dbReference type="ARBA" id="ARBA00023242"/>
    </source>
</evidence>
<organism evidence="9 10">
    <name type="scientific">Dactylonectria macrodidyma</name>
    <dbReference type="NCBI Taxonomy" id="307937"/>
    <lineage>
        <taxon>Eukaryota</taxon>
        <taxon>Fungi</taxon>
        <taxon>Dikarya</taxon>
        <taxon>Ascomycota</taxon>
        <taxon>Pezizomycotina</taxon>
        <taxon>Sordariomycetes</taxon>
        <taxon>Hypocreomycetidae</taxon>
        <taxon>Hypocreales</taxon>
        <taxon>Nectriaceae</taxon>
        <taxon>Dactylonectria</taxon>
    </lineage>
</organism>
<gene>
    <name evidence="9" type="ORF">EDB81DRAFT_776432</name>
</gene>
<dbReference type="InterPro" id="IPR050936">
    <property type="entry name" value="AP-1-like"/>
</dbReference>
<keyword evidence="10" id="KW-1185">Reference proteome</keyword>
<proteinExistence type="inferred from homology"/>
<dbReference type="Gene3D" id="1.20.5.170">
    <property type="match status" value="1"/>
</dbReference>
<dbReference type="InterPro" id="IPR046347">
    <property type="entry name" value="bZIP_sf"/>
</dbReference>
<comment type="similarity">
    <text evidence="2">Belongs to the bZIP family.</text>
</comment>
<evidence type="ECO:0000313" key="9">
    <source>
        <dbReference type="EMBL" id="KAH7170706.1"/>
    </source>
</evidence>
<protein>
    <recommendedName>
        <fullName evidence="11">BZIP domain-containing protein</fullName>
    </recommendedName>
</protein>
<evidence type="ECO:0000256" key="4">
    <source>
        <dbReference type="ARBA" id="ARBA00023125"/>
    </source>
</evidence>
<dbReference type="PANTHER" id="PTHR40621">
    <property type="entry name" value="TRANSCRIPTION FACTOR KAPC-RELATED"/>
    <property type="match status" value="1"/>
</dbReference>
<keyword evidence="5" id="KW-0804">Transcription</keyword>
<name>A0A9P9JLN3_9HYPO</name>
<dbReference type="GO" id="GO:0090575">
    <property type="term" value="C:RNA polymerase II transcription regulator complex"/>
    <property type="evidence" value="ECO:0007669"/>
    <property type="project" value="TreeGrafter"/>
</dbReference>
<keyword evidence="6" id="KW-0539">Nucleus</keyword>
<evidence type="ECO:0000313" key="10">
    <source>
        <dbReference type="Proteomes" id="UP000738349"/>
    </source>
</evidence>
<comment type="caution">
    <text evidence="9">The sequence shown here is derived from an EMBL/GenBank/DDBJ whole genome shotgun (WGS) entry which is preliminary data.</text>
</comment>
<reference evidence="9" key="1">
    <citation type="journal article" date="2021" name="Nat. Commun.">
        <title>Genetic determinants of endophytism in the Arabidopsis root mycobiome.</title>
        <authorList>
            <person name="Mesny F."/>
            <person name="Miyauchi S."/>
            <person name="Thiergart T."/>
            <person name="Pickel B."/>
            <person name="Atanasova L."/>
            <person name="Karlsson M."/>
            <person name="Huettel B."/>
            <person name="Barry K.W."/>
            <person name="Haridas S."/>
            <person name="Chen C."/>
            <person name="Bauer D."/>
            <person name="Andreopoulos W."/>
            <person name="Pangilinan J."/>
            <person name="LaButti K."/>
            <person name="Riley R."/>
            <person name="Lipzen A."/>
            <person name="Clum A."/>
            <person name="Drula E."/>
            <person name="Henrissat B."/>
            <person name="Kohler A."/>
            <person name="Grigoriev I.V."/>
            <person name="Martin F.M."/>
            <person name="Hacquard S."/>
        </authorList>
    </citation>
    <scope>NUCLEOTIDE SEQUENCE</scope>
    <source>
        <strain evidence="9">MPI-CAGE-AT-0147</strain>
    </source>
</reference>
<dbReference type="SUPFAM" id="SSF57959">
    <property type="entry name" value="Leucine zipper domain"/>
    <property type="match status" value="1"/>
</dbReference>
<dbReference type="OrthoDB" id="5218140at2759"/>
<feature type="region of interest" description="Disordered" evidence="8">
    <location>
        <begin position="1"/>
        <end position="85"/>
    </location>
</feature>
<keyword evidence="4" id="KW-0238">DNA-binding</keyword>
<dbReference type="PANTHER" id="PTHR40621:SF11">
    <property type="entry name" value="TRANSCRIPTION FACTOR KAPC-RELATED"/>
    <property type="match status" value="1"/>
</dbReference>
<feature type="compositionally biased region" description="Basic and acidic residues" evidence="8">
    <location>
        <begin position="37"/>
        <end position="47"/>
    </location>
</feature>
<dbReference type="AlphaFoldDB" id="A0A9P9JLN3"/>
<keyword evidence="7" id="KW-0175">Coiled coil</keyword>
<evidence type="ECO:0008006" key="11">
    <source>
        <dbReference type="Google" id="ProtNLM"/>
    </source>
</evidence>
<dbReference type="Proteomes" id="UP000738349">
    <property type="component" value="Unassembled WGS sequence"/>
</dbReference>
<dbReference type="CDD" id="cd14688">
    <property type="entry name" value="bZIP_YAP"/>
    <property type="match status" value="1"/>
</dbReference>
<evidence type="ECO:0000256" key="8">
    <source>
        <dbReference type="SAM" id="MobiDB-lite"/>
    </source>
</evidence>
<dbReference type="GO" id="GO:0000976">
    <property type="term" value="F:transcription cis-regulatory region binding"/>
    <property type="evidence" value="ECO:0007669"/>
    <property type="project" value="InterPro"/>
</dbReference>
<keyword evidence="3" id="KW-0805">Transcription regulation</keyword>
<feature type="coiled-coil region" evidence="7">
    <location>
        <begin position="121"/>
        <end position="183"/>
    </location>
</feature>
<sequence length="453" mass="50505">MTSPRDLTAMAAGDPEQSRRPSFSKFWKKTKQVLHGNRGDNRVENRIEFVQPGKQSRDVVQQSSESPEADSESSPAKPLTASEKAKLRRAQVRRAQVQHRQRKAEYVKKLELDITHFRELIALAQGDVGDLEKENEAMRAQARLFGIAISMTALEKRSLPVKMEGVEEQIDRLLSQNQEVALLESPQALGQVDASIQQSSEPTDMFGDIDIDDIIISLKNDDQLATPVFSIRSNISNSSFGNQASSVATSPPMSEGGYVLSLAQEQMVVNFILSLEHSCWDHFWLGDFPGHQHQSERHMGHSLMASTICMANAPESVFRGRKLIGNPPDCEKSRARFTELSMNQVVPTISYEWSSPRISLASLHDLASSLNPGDKELTPIQAWFELADRYPLGVLLDAQLLQALSLELNGVVKCLFFGAVMEREAFESVVCRVLGPSLDQMMADTIIEQLREE</sequence>
<evidence type="ECO:0000256" key="2">
    <source>
        <dbReference type="ARBA" id="ARBA00007163"/>
    </source>
</evidence>
<comment type="subcellular location">
    <subcellularLocation>
        <location evidence="1">Nucleus</location>
    </subcellularLocation>
</comment>
<accession>A0A9P9JLN3</accession>
<dbReference type="EMBL" id="JAGMUV010000002">
    <property type="protein sequence ID" value="KAH7170706.1"/>
    <property type="molecule type" value="Genomic_DNA"/>
</dbReference>
<dbReference type="GO" id="GO:0001228">
    <property type="term" value="F:DNA-binding transcription activator activity, RNA polymerase II-specific"/>
    <property type="evidence" value="ECO:0007669"/>
    <property type="project" value="TreeGrafter"/>
</dbReference>
<evidence type="ECO:0000256" key="5">
    <source>
        <dbReference type="ARBA" id="ARBA00023163"/>
    </source>
</evidence>
<evidence type="ECO:0000256" key="3">
    <source>
        <dbReference type="ARBA" id="ARBA00023015"/>
    </source>
</evidence>